<gene>
    <name evidence="2" type="ORF">LSH36_165g00010</name>
</gene>
<feature type="region of interest" description="Disordered" evidence="1">
    <location>
        <begin position="1"/>
        <end position="27"/>
    </location>
</feature>
<name>A0AAD9JTG1_9ANNE</name>
<protein>
    <submittedName>
        <fullName evidence="2">Uncharacterized protein</fullName>
    </submittedName>
</protein>
<dbReference type="Proteomes" id="UP001208570">
    <property type="component" value="Unassembled WGS sequence"/>
</dbReference>
<comment type="caution">
    <text evidence="2">The sequence shown here is derived from an EMBL/GenBank/DDBJ whole genome shotgun (WGS) entry which is preliminary data.</text>
</comment>
<dbReference type="EMBL" id="JAODUP010000165">
    <property type="protein sequence ID" value="KAK2158687.1"/>
    <property type="molecule type" value="Genomic_DNA"/>
</dbReference>
<feature type="compositionally biased region" description="Basic residues" evidence="1">
    <location>
        <begin position="1"/>
        <end position="14"/>
    </location>
</feature>
<sequence length="409" mass="45225">MKNHNRKSQRKKAKDIHTSQPAARGLDGGMAPVAIQGAIQQNATGVQEREAEVLPVAAAGRFAGYDRRDAADVVHNLWAITPKAFSTTHLPLWRSCSWQSFLLLSGCRHGKYETRLIFLHYKPSEVEKMAALMLVLSLCKENKEWLFTFGDQQQQQQQPFGDIGSDDEDKLSNRYSNSHIVRRNDSNLNGSCSTSHIVRRDDSNLNGSCSTSHIVRRDDSNLNASTDQNRNINIDVGTCEYTENKERVIAMDLEREETYDTEGTSAEDASTNKSCLTKDGDKRLNSELKTGISDYTNAGAGIKSHQVEFDSTENIPSNKLTEHTEPGVDKTPDETNDTKTSTTVVISRAKGGSTTSSSDSSNQQKDNPKGEEVNTLAVLGWIAASCSSQTTGRIAASCFRLERLVEQEW</sequence>
<reference evidence="2" key="1">
    <citation type="journal article" date="2023" name="Mol. Biol. Evol.">
        <title>Third-Generation Sequencing Reveals the Adaptive Role of the Epigenome in Three Deep-Sea Polychaetes.</title>
        <authorList>
            <person name="Perez M."/>
            <person name="Aroh O."/>
            <person name="Sun Y."/>
            <person name="Lan Y."/>
            <person name="Juniper S.K."/>
            <person name="Young C.R."/>
            <person name="Angers B."/>
            <person name="Qian P.Y."/>
        </authorList>
    </citation>
    <scope>NUCLEOTIDE SEQUENCE</scope>
    <source>
        <strain evidence="2">P08H-3</strain>
    </source>
</reference>
<evidence type="ECO:0000256" key="1">
    <source>
        <dbReference type="SAM" id="MobiDB-lite"/>
    </source>
</evidence>
<organism evidence="2 3">
    <name type="scientific">Paralvinella palmiformis</name>
    <dbReference type="NCBI Taxonomy" id="53620"/>
    <lineage>
        <taxon>Eukaryota</taxon>
        <taxon>Metazoa</taxon>
        <taxon>Spiralia</taxon>
        <taxon>Lophotrochozoa</taxon>
        <taxon>Annelida</taxon>
        <taxon>Polychaeta</taxon>
        <taxon>Sedentaria</taxon>
        <taxon>Canalipalpata</taxon>
        <taxon>Terebellida</taxon>
        <taxon>Terebelliformia</taxon>
        <taxon>Alvinellidae</taxon>
        <taxon>Paralvinella</taxon>
    </lineage>
</organism>
<feature type="compositionally biased region" description="Basic and acidic residues" evidence="1">
    <location>
        <begin position="320"/>
        <end position="337"/>
    </location>
</feature>
<evidence type="ECO:0000313" key="2">
    <source>
        <dbReference type="EMBL" id="KAK2158687.1"/>
    </source>
</evidence>
<feature type="compositionally biased region" description="Low complexity" evidence="1">
    <location>
        <begin position="350"/>
        <end position="365"/>
    </location>
</feature>
<proteinExistence type="predicted"/>
<keyword evidence="3" id="KW-1185">Reference proteome</keyword>
<feature type="region of interest" description="Disordered" evidence="1">
    <location>
        <begin position="312"/>
        <end position="371"/>
    </location>
</feature>
<accession>A0AAD9JTG1</accession>
<evidence type="ECO:0000313" key="3">
    <source>
        <dbReference type="Proteomes" id="UP001208570"/>
    </source>
</evidence>
<dbReference type="AlphaFoldDB" id="A0AAD9JTG1"/>